<dbReference type="Pfam" id="PF12724">
    <property type="entry name" value="Flavodoxin_5"/>
    <property type="match status" value="1"/>
</dbReference>
<dbReference type="InterPro" id="IPR052200">
    <property type="entry name" value="Protoporphyrinogen_IX_DH"/>
</dbReference>
<dbReference type="OrthoDB" id="4564047at2"/>
<gene>
    <name evidence="2" type="ORF">DES36_102163</name>
</gene>
<dbReference type="GO" id="GO:0010181">
    <property type="term" value="F:FMN binding"/>
    <property type="evidence" value="ECO:0007669"/>
    <property type="project" value="TreeGrafter"/>
</dbReference>
<reference evidence="2 3" key="1">
    <citation type="submission" date="2018-06" db="EMBL/GenBank/DDBJ databases">
        <title>Genomic Encyclopedia of Type Strains, Phase IV (KMG-IV): sequencing the most valuable type-strain genomes for metagenomic binning, comparative biology and taxonomic classification.</title>
        <authorList>
            <person name="Goeker M."/>
        </authorList>
    </citation>
    <scope>NUCLEOTIDE SEQUENCE [LARGE SCALE GENOMIC DNA]</scope>
    <source>
        <strain evidence="2 3">DSM 22112</strain>
    </source>
</reference>
<dbReference type="GO" id="GO:0006783">
    <property type="term" value="P:heme biosynthetic process"/>
    <property type="evidence" value="ECO:0007669"/>
    <property type="project" value="TreeGrafter"/>
</dbReference>
<organism evidence="2 3">
    <name type="scientific">Alkalibaculum bacchi</name>
    <dbReference type="NCBI Taxonomy" id="645887"/>
    <lineage>
        <taxon>Bacteria</taxon>
        <taxon>Bacillati</taxon>
        <taxon>Bacillota</taxon>
        <taxon>Clostridia</taxon>
        <taxon>Eubacteriales</taxon>
        <taxon>Eubacteriaceae</taxon>
        <taxon>Alkalibaculum</taxon>
    </lineage>
</organism>
<dbReference type="PANTHER" id="PTHR38030">
    <property type="entry name" value="PROTOPORPHYRINOGEN IX DEHYDROGENASE [MENAQUINONE]"/>
    <property type="match status" value="1"/>
</dbReference>
<keyword evidence="3" id="KW-1185">Reference proteome</keyword>
<evidence type="ECO:0000313" key="3">
    <source>
        <dbReference type="Proteomes" id="UP000253490"/>
    </source>
</evidence>
<feature type="domain" description="Flavodoxin" evidence="1">
    <location>
        <begin position="4"/>
        <end position="85"/>
    </location>
</feature>
<dbReference type="RefSeq" id="WP_113919588.1">
    <property type="nucleotide sequence ID" value="NZ_QNRX01000002.1"/>
</dbReference>
<dbReference type="InterPro" id="IPR029039">
    <property type="entry name" value="Flavoprotein-like_sf"/>
</dbReference>
<dbReference type="Proteomes" id="UP000253490">
    <property type="component" value="Unassembled WGS sequence"/>
</dbReference>
<dbReference type="EMBL" id="QNRX01000002">
    <property type="protein sequence ID" value="RBP69020.1"/>
    <property type="molecule type" value="Genomic_DNA"/>
</dbReference>
<evidence type="ECO:0000259" key="1">
    <source>
        <dbReference type="Pfam" id="PF12724"/>
    </source>
</evidence>
<dbReference type="PANTHER" id="PTHR38030:SF2">
    <property type="entry name" value="PROTOPORPHYRINOGEN IX DEHYDROGENASE [QUINONE]"/>
    <property type="match status" value="1"/>
</dbReference>
<sequence>MKSLIIYDSAYKNNTEKIARVLANKIDADLLSLKESKGVIIEDYDLIGFGSGVYKETISSKLFDYVEKLNLRGKDVFVFSTSGVGMKFYNKKLIHLLESRGAICKGSFACKGSFNSREFSDNKIFELMSKFAMGHPNNEDLIKAEKFVERIVRQIKE</sequence>
<dbReference type="Gene3D" id="3.40.50.360">
    <property type="match status" value="1"/>
</dbReference>
<accession>A0A366IGH7</accession>
<dbReference type="SUPFAM" id="SSF52218">
    <property type="entry name" value="Flavoproteins"/>
    <property type="match status" value="1"/>
</dbReference>
<dbReference type="GO" id="GO:0070819">
    <property type="term" value="F:menaquinone-dependent protoporphyrinogen oxidase activity"/>
    <property type="evidence" value="ECO:0007669"/>
    <property type="project" value="TreeGrafter"/>
</dbReference>
<protein>
    <submittedName>
        <fullName evidence="2">Flavodoxin</fullName>
    </submittedName>
</protein>
<comment type="caution">
    <text evidence="2">The sequence shown here is derived from an EMBL/GenBank/DDBJ whole genome shotgun (WGS) entry which is preliminary data.</text>
</comment>
<dbReference type="InterPro" id="IPR026816">
    <property type="entry name" value="Flavodoxin_dom"/>
</dbReference>
<name>A0A366IGH7_9FIRM</name>
<evidence type="ECO:0000313" key="2">
    <source>
        <dbReference type="EMBL" id="RBP69020.1"/>
    </source>
</evidence>
<dbReference type="AlphaFoldDB" id="A0A366IGH7"/>
<proteinExistence type="predicted"/>